<evidence type="ECO:0000313" key="1">
    <source>
        <dbReference type="EMBL" id="EGH35335.1"/>
    </source>
</evidence>
<comment type="caution">
    <text evidence="1">The sequence shown here is derived from an EMBL/GenBank/DDBJ whole genome shotgun (WGS) entry which is preliminary data.</text>
</comment>
<dbReference type="HOGENOM" id="CLU_215114_0_0_6"/>
<proteinExistence type="predicted"/>
<organism evidence="1 2">
    <name type="scientific">Pseudomonas syringae pv. japonica str. M301072</name>
    <dbReference type="NCBI Taxonomy" id="629262"/>
    <lineage>
        <taxon>Bacteria</taxon>
        <taxon>Pseudomonadati</taxon>
        <taxon>Pseudomonadota</taxon>
        <taxon>Gammaproteobacteria</taxon>
        <taxon>Pseudomonadales</taxon>
        <taxon>Pseudomonadaceae</taxon>
        <taxon>Pseudomonas</taxon>
        <taxon>Pseudomonas syringae</taxon>
    </lineage>
</organism>
<feature type="non-terminal residue" evidence="1">
    <location>
        <position position="50"/>
    </location>
</feature>
<sequence length="50" mass="5530">TNYPLTLNVDDLGEDFVLNAQTVIEIGAQRVCKYMQAALQNLVEALEHAP</sequence>
<dbReference type="Proteomes" id="UP000004471">
    <property type="component" value="Unassembled WGS sequence"/>
</dbReference>
<dbReference type="AlphaFoldDB" id="F3FYP3"/>
<dbReference type="EMBL" id="AEAH01003504">
    <property type="protein sequence ID" value="EGH35335.1"/>
    <property type="molecule type" value="Genomic_DNA"/>
</dbReference>
<name>F3FYP3_PSESX</name>
<evidence type="ECO:0000313" key="2">
    <source>
        <dbReference type="Proteomes" id="UP000004471"/>
    </source>
</evidence>
<reference evidence="1 2" key="1">
    <citation type="journal article" date="2011" name="PLoS Pathog.">
        <title>Dynamic evolution of pathogenicity revealed by sequencing and comparative genomics of 19 Pseudomonas syringae isolates.</title>
        <authorList>
            <person name="Baltrus D.A."/>
            <person name="Nishimura M.T."/>
            <person name="Romanchuk A."/>
            <person name="Chang J.H."/>
            <person name="Mukhtar M.S."/>
            <person name="Cherkis K."/>
            <person name="Roach J."/>
            <person name="Grant S.R."/>
            <person name="Jones C.D."/>
            <person name="Dangl J.L."/>
        </authorList>
    </citation>
    <scope>NUCLEOTIDE SEQUENCE [LARGE SCALE GENOMIC DNA]</scope>
    <source>
        <strain evidence="2">M301072PT</strain>
    </source>
</reference>
<feature type="non-terminal residue" evidence="1">
    <location>
        <position position="1"/>
    </location>
</feature>
<protein>
    <submittedName>
        <fullName evidence="1">Amino acid adenylation</fullName>
    </submittedName>
</protein>
<accession>F3FYP3</accession>
<gene>
    <name evidence="1" type="ORF">PSYJA_42553</name>
</gene>